<dbReference type="Proteomes" id="UP000886998">
    <property type="component" value="Unassembled WGS sequence"/>
</dbReference>
<reference evidence="1" key="1">
    <citation type="submission" date="2020-08" db="EMBL/GenBank/DDBJ databases">
        <title>Multicomponent nature underlies the extraordinary mechanical properties of spider dragline silk.</title>
        <authorList>
            <person name="Kono N."/>
            <person name="Nakamura H."/>
            <person name="Mori M."/>
            <person name="Yoshida Y."/>
            <person name="Ohtoshi R."/>
            <person name="Malay A.D."/>
            <person name="Moran D.A.P."/>
            <person name="Tomita M."/>
            <person name="Numata K."/>
            <person name="Arakawa K."/>
        </authorList>
    </citation>
    <scope>NUCLEOTIDE SEQUENCE</scope>
</reference>
<keyword evidence="2" id="KW-1185">Reference proteome</keyword>
<evidence type="ECO:0000313" key="2">
    <source>
        <dbReference type="Proteomes" id="UP000886998"/>
    </source>
</evidence>
<gene>
    <name evidence="1" type="ORF">TNIN_408271</name>
</gene>
<name>A0A8X6XPX5_9ARAC</name>
<comment type="caution">
    <text evidence="1">The sequence shown here is derived from an EMBL/GenBank/DDBJ whole genome shotgun (WGS) entry which is preliminary data.</text>
</comment>
<accession>A0A8X6XPX5</accession>
<sequence length="110" mass="12544">MYKKDQKTHQVYTPSTNVQYMTRPDDNRAHFPYILWHSPVNCTLCSFDAFFELDKGLRLWGYVNKVLNVPLQKKSHGVKSGNLGSQGNKVMPFTPIGSIRQSRSSPVVTN</sequence>
<organism evidence="1 2">
    <name type="scientific">Trichonephila inaurata madagascariensis</name>
    <dbReference type="NCBI Taxonomy" id="2747483"/>
    <lineage>
        <taxon>Eukaryota</taxon>
        <taxon>Metazoa</taxon>
        <taxon>Ecdysozoa</taxon>
        <taxon>Arthropoda</taxon>
        <taxon>Chelicerata</taxon>
        <taxon>Arachnida</taxon>
        <taxon>Araneae</taxon>
        <taxon>Araneomorphae</taxon>
        <taxon>Entelegynae</taxon>
        <taxon>Araneoidea</taxon>
        <taxon>Nephilidae</taxon>
        <taxon>Trichonephila</taxon>
        <taxon>Trichonephila inaurata</taxon>
    </lineage>
</organism>
<proteinExistence type="predicted"/>
<dbReference type="AlphaFoldDB" id="A0A8X6XPX5"/>
<dbReference type="EMBL" id="BMAV01011353">
    <property type="protein sequence ID" value="GFY57141.1"/>
    <property type="molecule type" value="Genomic_DNA"/>
</dbReference>
<evidence type="ECO:0000313" key="1">
    <source>
        <dbReference type="EMBL" id="GFY57141.1"/>
    </source>
</evidence>
<protein>
    <submittedName>
        <fullName evidence="1">Uncharacterized protein</fullName>
    </submittedName>
</protein>